<reference evidence="9" key="1">
    <citation type="submission" date="2006-05" db="EMBL/GenBank/DDBJ databases">
        <title>Annotation of the draft genome assembly of Desulfuromonas acetoxidans DSM 684.</title>
        <authorList>
            <consortium name="US DOE Joint Genome Institute (JGI-ORNL)"/>
            <person name="Larimer F."/>
            <person name="Land M."/>
            <person name="Hauser L."/>
        </authorList>
    </citation>
    <scope>NUCLEOTIDE SEQUENCE [LARGE SCALE GENOMIC DNA]</scope>
    <source>
        <strain evidence="9">DSM 684</strain>
    </source>
</reference>
<dbReference type="OrthoDB" id="9801639at2"/>
<dbReference type="InterPro" id="IPR000194">
    <property type="entry name" value="ATPase_F1/V1/A1_a/bsu_nucl-bd"/>
</dbReference>
<evidence type="ECO:0000256" key="4">
    <source>
        <dbReference type="ARBA" id="ARBA00022741"/>
    </source>
</evidence>
<dbReference type="GO" id="GO:0016887">
    <property type="term" value="F:ATP hydrolysis activity"/>
    <property type="evidence" value="ECO:0007669"/>
    <property type="project" value="InterPro"/>
</dbReference>
<keyword evidence="7" id="KW-1278">Translocase</keyword>
<sequence length="442" mass="47630">MSDVEARIRACKTLRVWGKVTKIVGLVIEGYCPSASVGTLCEVIPLSGGEPIAAEVVGFRDGLALLMPLGELRGLGPGSLIRVLRTSATMPVGDAMLGRVLDAMGHAIDGLPSPVLDQEMPVYSLPPGPMQRKKISDPLDLGVRAINGLLTCGRGQRMGIMAGSGVGKSVLLGTMAKHSQSDINVIALIGERGREVREFIERDLGEEGLARSVVLVATSDQSPLLRMRGAFVATTLAEYFCQQGHNVLLMMDSVTRFAMAMREVGLAIGEPPTTKGYTPSVFATLPKLLERAGSFKEQGSITGLYTVLVEGDDMNEPIADSVRSILDGHIVLSRDLAAKNHYPCIDILHSASRVMRDIVDPEHVQSAAQIREILATHKEAEDLINIGAYVAGSNPKIDYAISRIDAVNDFLRQGMDERDDLVGTVEAMTKLVLDRRATHREE</sequence>
<organism evidence="9 10">
    <name type="scientific">Desulfuromonas acetoxidans (strain DSM 684 / 11070)</name>
    <dbReference type="NCBI Taxonomy" id="281689"/>
    <lineage>
        <taxon>Bacteria</taxon>
        <taxon>Pseudomonadati</taxon>
        <taxon>Thermodesulfobacteriota</taxon>
        <taxon>Desulfuromonadia</taxon>
        <taxon>Desulfuromonadales</taxon>
        <taxon>Desulfuromonadaceae</taxon>
        <taxon>Desulfuromonas</taxon>
    </lineage>
</organism>
<dbReference type="CDD" id="cd18117">
    <property type="entry name" value="ATP-synt_flagellum-secretory_path_III_N"/>
    <property type="match status" value="1"/>
</dbReference>
<keyword evidence="10" id="KW-1185">Reference proteome</keyword>
<dbReference type="PANTHER" id="PTHR15184:SF9">
    <property type="entry name" value="SPI-1 TYPE 3 SECRETION SYSTEM ATPASE"/>
    <property type="match status" value="1"/>
</dbReference>
<name>Q1JZT6_DESA6</name>
<keyword evidence="3" id="KW-0963">Cytoplasm</keyword>
<dbReference type="EC" id="3.6.3.15" evidence="9"/>
<evidence type="ECO:0000259" key="8">
    <source>
        <dbReference type="SMART" id="SM00382"/>
    </source>
</evidence>
<comment type="subcellular location">
    <subcellularLocation>
        <location evidence="1">Cytoplasm</location>
    </subcellularLocation>
</comment>
<feature type="domain" description="AAA+ ATPase" evidence="8">
    <location>
        <begin position="154"/>
        <end position="336"/>
    </location>
</feature>
<dbReference type="Proteomes" id="UP000005695">
    <property type="component" value="Unassembled WGS sequence"/>
</dbReference>
<comment type="caution">
    <text evidence="9">The sequence shown here is derived from an EMBL/GenBank/DDBJ whole genome shotgun (WGS) entry which is preliminary data.</text>
</comment>
<dbReference type="PANTHER" id="PTHR15184">
    <property type="entry name" value="ATP SYNTHASE"/>
    <property type="match status" value="1"/>
</dbReference>
<dbReference type="GO" id="GO:0046933">
    <property type="term" value="F:proton-transporting ATP synthase activity, rotational mechanism"/>
    <property type="evidence" value="ECO:0007669"/>
    <property type="project" value="TreeGrafter"/>
</dbReference>
<evidence type="ECO:0000256" key="3">
    <source>
        <dbReference type="ARBA" id="ARBA00022490"/>
    </source>
</evidence>
<evidence type="ECO:0000256" key="5">
    <source>
        <dbReference type="ARBA" id="ARBA00022840"/>
    </source>
</evidence>
<accession>Q1JZT6</accession>
<dbReference type="GO" id="GO:0030257">
    <property type="term" value="C:type III protein secretion system complex"/>
    <property type="evidence" value="ECO:0007669"/>
    <property type="project" value="InterPro"/>
</dbReference>
<dbReference type="RefSeq" id="WP_006000274.1">
    <property type="nucleotide sequence ID" value="NZ_AAEW02000008.1"/>
</dbReference>
<dbReference type="Gene3D" id="3.40.50.12240">
    <property type="match status" value="1"/>
</dbReference>
<evidence type="ECO:0000313" key="9">
    <source>
        <dbReference type="EMBL" id="EAT15806.1"/>
    </source>
</evidence>
<dbReference type="NCBIfam" id="TIGR01026">
    <property type="entry name" value="fliI_yscN"/>
    <property type="match status" value="1"/>
</dbReference>
<evidence type="ECO:0000256" key="7">
    <source>
        <dbReference type="ARBA" id="ARBA00022967"/>
    </source>
</evidence>
<dbReference type="SUPFAM" id="SSF52540">
    <property type="entry name" value="P-loop containing nucleoside triphosphate hydrolases"/>
    <property type="match status" value="1"/>
</dbReference>
<dbReference type="FunFam" id="3.40.50.12240:FF:000002">
    <property type="entry name" value="Flagellum-specific ATP synthase FliI"/>
    <property type="match status" value="1"/>
</dbReference>
<keyword evidence="4" id="KW-0547">Nucleotide-binding</keyword>
<dbReference type="EMBL" id="AAEW02000008">
    <property type="protein sequence ID" value="EAT15806.1"/>
    <property type="molecule type" value="Genomic_DNA"/>
</dbReference>
<dbReference type="GO" id="GO:0030254">
    <property type="term" value="P:protein secretion by the type III secretion system"/>
    <property type="evidence" value="ECO:0007669"/>
    <property type="project" value="InterPro"/>
</dbReference>
<evidence type="ECO:0000256" key="6">
    <source>
        <dbReference type="ARBA" id="ARBA00022927"/>
    </source>
</evidence>
<dbReference type="InterPro" id="IPR005714">
    <property type="entry name" value="ATPase_T3SS_FliI/YscN"/>
</dbReference>
<dbReference type="SMART" id="SM00382">
    <property type="entry name" value="AAA"/>
    <property type="match status" value="1"/>
</dbReference>
<dbReference type="InterPro" id="IPR003593">
    <property type="entry name" value="AAA+_ATPase"/>
</dbReference>
<keyword evidence="5" id="KW-0067">ATP-binding</keyword>
<reference evidence="9" key="2">
    <citation type="submission" date="2006-05" db="EMBL/GenBank/DDBJ databases">
        <title>Sequencing of the draft genome and assembly of Desulfuromonas acetoxidans DSM 684.</title>
        <authorList>
            <consortium name="US DOE Joint Genome Institute (JGI-PGF)"/>
            <person name="Copeland A."/>
            <person name="Lucas S."/>
            <person name="Lapidus A."/>
            <person name="Barry K."/>
            <person name="Detter J.C."/>
            <person name="Glavina del Rio T."/>
            <person name="Hammon N."/>
            <person name="Israni S."/>
            <person name="Dalin E."/>
            <person name="Tice H."/>
            <person name="Bruce D."/>
            <person name="Pitluck S."/>
            <person name="Richardson P."/>
        </authorList>
    </citation>
    <scope>NUCLEOTIDE SEQUENCE [LARGE SCALE GENOMIC DNA]</scope>
    <source>
        <strain evidence="9">DSM 684</strain>
    </source>
</reference>
<evidence type="ECO:0000256" key="1">
    <source>
        <dbReference type="ARBA" id="ARBA00004496"/>
    </source>
</evidence>
<evidence type="ECO:0000313" key="10">
    <source>
        <dbReference type="Proteomes" id="UP000005695"/>
    </source>
</evidence>
<proteinExistence type="predicted"/>
<dbReference type="CDD" id="cd01136">
    <property type="entry name" value="ATPase_flagellum-secretory_path_III"/>
    <property type="match status" value="1"/>
</dbReference>
<dbReference type="GO" id="GO:0005737">
    <property type="term" value="C:cytoplasm"/>
    <property type="evidence" value="ECO:0007669"/>
    <property type="project" value="UniProtKB-SubCell"/>
</dbReference>
<dbReference type="InterPro" id="IPR027417">
    <property type="entry name" value="P-loop_NTPase"/>
</dbReference>
<evidence type="ECO:0000256" key="2">
    <source>
        <dbReference type="ARBA" id="ARBA00022448"/>
    </source>
</evidence>
<dbReference type="Pfam" id="PF18269">
    <property type="entry name" value="T3SS_ATPase_C"/>
    <property type="match status" value="1"/>
</dbReference>
<dbReference type="GO" id="GO:0005524">
    <property type="term" value="F:ATP binding"/>
    <property type="evidence" value="ECO:0007669"/>
    <property type="project" value="UniProtKB-KW"/>
</dbReference>
<gene>
    <name evidence="9" type="ORF">Dace_2506</name>
</gene>
<keyword evidence="9" id="KW-0378">Hydrolase</keyword>
<keyword evidence="6" id="KW-0653">Protein transport</keyword>
<dbReference type="InterPro" id="IPR040627">
    <property type="entry name" value="T3SS_ATPase_C"/>
</dbReference>
<dbReference type="InterPro" id="IPR050053">
    <property type="entry name" value="ATPase_alpha/beta_chains"/>
</dbReference>
<protein>
    <submittedName>
        <fullName evidence="9">ATPase FliI/YscN</fullName>
        <ecNumber evidence="9">3.6.3.15</ecNumber>
    </submittedName>
</protein>
<keyword evidence="2" id="KW-0813">Transport</keyword>
<dbReference type="AlphaFoldDB" id="Q1JZT6"/>
<dbReference type="Pfam" id="PF00006">
    <property type="entry name" value="ATP-synt_ab"/>
    <property type="match status" value="1"/>
</dbReference>